<reference evidence="1" key="1">
    <citation type="submission" date="2021-06" db="EMBL/GenBank/DDBJ databases">
        <authorList>
            <person name="Kallberg Y."/>
            <person name="Tangrot J."/>
            <person name="Rosling A."/>
        </authorList>
    </citation>
    <scope>NUCLEOTIDE SEQUENCE</scope>
    <source>
        <strain evidence="1">MA461A</strain>
    </source>
</reference>
<name>A0ACA9S9K7_9GLOM</name>
<comment type="caution">
    <text evidence="1">The sequence shown here is derived from an EMBL/GenBank/DDBJ whole genome shotgun (WGS) entry which is preliminary data.</text>
</comment>
<dbReference type="EMBL" id="CAJVQC010095951">
    <property type="protein sequence ID" value="CAG8828712.1"/>
    <property type="molecule type" value="Genomic_DNA"/>
</dbReference>
<feature type="non-terminal residue" evidence="1">
    <location>
        <position position="1"/>
    </location>
</feature>
<evidence type="ECO:0000313" key="1">
    <source>
        <dbReference type="EMBL" id="CAG8828712.1"/>
    </source>
</evidence>
<protein>
    <submittedName>
        <fullName evidence="1">31941_t:CDS:1</fullName>
    </submittedName>
</protein>
<proteinExistence type="predicted"/>
<accession>A0ACA9S9K7</accession>
<gene>
    <name evidence="1" type="ORF">RPERSI_LOCUS27309</name>
</gene>
<evidence type="ECO:0000313" key="2">
    <source>
        <dbReference type="Proteomes" id="UP000789920"/>
    </source>
</evidence>
<sequence>LLKVREKHIPFITNSMTNTIQLSEDIVLLSQDSILTSKNDDVNIINSIVMRQFAGEAVEYLSANTIIEQNKTDYQYPIEFLNSLIVE</sequence>
<keyword evidence="2" id="KW-1185">Reference proteome</keyword>
<feature type="non-terminal residue" evidence="1">
    <location>
        <position position="87"/>
    </location>
</feature>
<organism evidence="1 2">
    <name type="scientific">Racocetra persica</name>
    <dbReference type="NCBI Taxonomy" id="160502"/>
    <lineage>
        <taxon>Eukaryota</taxon>
        <taxon>Fungi</taxon>
        <taxon>Fungi incertae sedis</taxon>
        <taxon>Mucoromycota</taxon>
        <taxon>Glomeromycotina</taxon>
        <taxon>Glomeromycetes</taxon>
        <taxon>Diversisporales</taxon>
        <taxon>Gigasporaceae</taxon>
        <taxon>Racocetra</taxon>
    </lineage>
</organism>
<dbReference type="Proteomes" id="UP000789920">
    <property type="component" value="Unassembled WGS sequence"/>
</dbReference>